<proteinExistence type="inferred from homology"/>
<gene>
    <name evidence="10" type="ORF">SAMN05216269_104156</name>
</gene>
<comment type="subcellular location">
    <subcellularLocation>
        <location evidence="1">Cell membrane</location>
        <topology evidence="1">Multi-pass membrane protein</topology>
    </subcellularLocation>
</comment>
<evidence type="ECO:0000256" key="3">
    <source>
        <dbReference type="ARBA" id="ARBA00022692"/>
    </source>
</evidence>
<feature type="domain" description="Integral membrane protein YccS N-terminal" evidence="8">
    <location>
        <begin position="68"/>
        <end position="319"/>
    </location>
</feature>
<feature type="transmembrane region" description="Helical" evidence="7">
    <location>
        <begin position="89"/>
        <end position="107"/>
    </location>
</feature>
<dbReference type="Pfam" id="PF13515">
    <property type="entry name" value="FUSC_2"/>
    <property type="match status" value="1"/>
</dbReference>
<feature type="transmembrane region" description="Helical" evidence="7">
    <location>
        <begin position="449"/>
        <end position="480"/>
    </location>
</feature>
<keyword evidence="11" id="KW-1185">Reference proteome</keyword>
<feature type="transmembrane region" description="Helical" evidence="7">
    <location>
        <begin position="486"/>
        <end position="505"/>
    </location>
</feature>
<sequence>MIYEIRKFTDSTYFTNALKVTIAAVIPVLLFSFLDNFEIGFTIALGAFFTYPSDIPSNLKHKINGILFTSFLVAGVNLLVNIVHPYSWVFYPFLALLIFLLSMISVYGQRATMVSFSALLAVSLAFAHLHTGWEMLQYSGLILVGGLFYLLISLIFHYIRPHRYIELQIAECIKLTAKYLKLRGDLWTINADKKAIIEKQLHLQVELNTIRQNIREVLISSHTTSGSSNQNRKMLIVFISLTEILELALSTSFDHDKLHQKFDDHPKVLLTYQSLAYNLAASLKQLSKSIQNKTKYISKHTLLSDLNALQLAITDYESDLGKNSASEGVFMLTTMLQYAEKQVEKIKIVERAFTLAINSLDFKGKDKDLEKFLTPQYYPLSTLIQNLSFSSTIFRHSLRLTITILIGFIIGNILPFHNVYWILLTILVIMRPGYGLTKQRSFHRIFGTILGGLIAFGVLSLVHNSIAISVLSIICMLLGFSFTQTNYKISATFVTMYIVFIYGILAPNITDVIQYRILDTIVGATLAFLANHFLWPSWEFLNIPIYLEKSIKANQNYLKEISIFYNKKGSVSTSYRLARKNAFIEIGNLMASFQRMVQEPKSKQKQLPQVYKLAILNHSLLSSSASLGTYIQSHKTTSASDAFNVVVDTVIKNLDNAIALLKENDLDLKENLAKEDLAMRFSELKNIRAKELKEGIPIDEEAFQLKMQEAQLVIEQLIWLTNLSENIVKTTKELIAT</sequence>
<feature type="transmembrane region" description="Helical" evidence="7">
    <location>
        <begin position="114"/>
        <end position="133"/>
    </location>
</feature>
<dbReference type="InterPro" id="IPR049453">
    <property type="entry name" value="Memb_transporter_dom"/>
</dbReference>
<keyword evidence="2" id="KW-1003">Cell membrane</keyword>
<protein>
    <submittedName>
        <fullName evidence="10">TIGR01666 family membrane protein</fullName>
    </submittedName>
</protein>
<dbReference type="AlphaFoldDB" id="A0A1M7ILT7"/>
<feature type="transmembrane region" description="Helical" evidence="7">
    <location>
        <begin position="139"/>
        <end position="159"/>
    </location>
</feature>
<dbReference type="GO" id="GO:0005886">
    <property type="term" value="C:plasma membrane"/>
    <property type="evidence" value="ECO:0007669"/>
    <property type="project" value="UniProtKB-SubCell"/>
</dbReference>
<keyword evidence="5 7" id="KW-0472">Membrane</keyword>
<keyword evidence="3 7" id="KW-0812">Transmembrane</keyword>
<feature type="transmembrane region" description="Helical" evidence="7">
    <location>
        <begin position="20"/>
        <end position="51"/>
    </location>
</feature>
<feature type="transmembrane region" description="Helical" evidence="7">
    <location>
        <begin position="63"/>
        <end position="83"/>
    </location>
</feature>
<dbReference type="RefSeq" id="WP_073207240.1">
    <property type="nucleotide sequence ID" value="NZ_FRCL01000004.1"/>
</dbReference>
<dbReference type="Pfam" id="PF12805">
    <property type="entry name" value="FUSC-like"/>
    <property type="match status" value="1"/>
</dbReference>
<evidence type="ECO:0000256" key="4">
    <source>
        <dbReference type="ARBA" id="ARBA00022989"/>
    </source>
</evidence>
<keyword evidence="4 7" id="KW-1133">Transmembrane helix</keyword>
<evidence type="ECO:0000256" key="6">
    <source>
        <dbReference type="ARBA" id="ARBA00043993"/>
    </source>
</evidence>
<evidence type="ECO:0000259" key="8">
    <source>
        <dbReference type="Pfam" id="PF12805"/>
    </source>
</evidence>
<accession>A0A1M7ILT7</accession>
<dbReference type="PANTHER" id="PTHR30509">
    <property type="entry name" value="P-HYDROXYBENZOIC ACID EFFLUX PUMP SUBUNIT-RELATED"/>
    <property type="match status" value="1"/>
</dbReference>
<dbReference type="OrthoDB" id="8670769at2"/>
<evidence type="ECO:0000256" key="5">
    <source>
        <dbReference type="ARBA" id="ARBA00023136"/>
    </source>
</evidence>
<evidence type="ECO:0000256" key="1">
    <source>
        <dbReference type="ARBA" id="ARBA00004651"/>
    </source>
</evidence>
<evidence type="ECO:0000313" key="10">
    <source>
        <dbReference type="EMBL" id="SHM41605.1"/>
    </source>
</evidence>
<feature type="domain" description="Integral membrane bound transporter" evidence="9">
    <location>
        <begin position="407"/>
        <end position="529"/>
    </location>
</feature>
<reference evidence="11" key="1">
    <citation type="submission" date="2016-11" db="EMBL/GenBank/DDBJ databases">
        <authorList>
            <person name="Varghese N."/>
            <person name="Submissions S."/>
        </authorList>
    </citation>
    <scope>NUCLEOTIDE SEQUENCE [LARGE SCALE GENOMIC DNA]</scope>
    <source>
        <strain evidence="11">CGMCC 1.2749</strain>
    </source>
</reference>
<dbReference type="STRING" id="178356.SAMN05216269_104156"/>
<evidence type="ECO:0000313" key="11">
    <source>
        <dbReference type="Proteomes" id="UP000184092"/>
    </source>
</evidence>
<dbReference type="PANTHER" id="PTHR30509:SF8">
    <property type="entry name" value="INNER MEMBRANE PROTEIN YCCS"/>
    <property type="match status" value="1"/>
</dbReference>
<comment type="similarity">
    <text evidence="6">Belongs to the YccS/YhfK family.</text>
</comment>
<name>A0A1M7ILT7_9FLAO</name>
<dbReference type="Proteomes" id="UP000184092">
    <property type="component" value="Unassembled WGS sequence"/>
</dbReference>
<evidence type="ECO:0000259" key="9">
    <source>
        <dbReference type="Pfam" id="PF13515"/>
    </source>
</evidence>
<dbReference type="InterPro" id="IPR032692">
    <property type="entry name" value="YccS_N"/>
</dbReference>
<organism evidence="10 11">
    <name type="scientific">Flavobacterium xinjiangense</name>
    <dbReference type="NCBI Taxonomy" id="178356"/>
    <lineage>
        <taxon>Bacteria</taxon>
        <taxon>Pseudomonadati</taxon>
        <taxon>Bacteroidota</taxon>
        <taxon>Flavobacteriia</taxon>
        <taxon>Flavobacteriales</taxon>
        <taxon>Flavobacteriaceae</taxon>
        <taxon>Flavobacterium</taxon>
    </lineage>
</organism>
<evidence type="ECO:0000256" key="7">
    <source>
        <dbReference type="SAM" id="Phobius"/>
    </source>
</evidence>
<evidence type="ECO:0000256" key="2">
    <source>
        <dbReference type="ARBA" id="ARBA00022475"/>
    </source>
</evidence>
<feature type="transmembrane region" description="Helical" evidence="7">
    <location>
        <begin position="397"/>
        <end position="414"/>
    </location>
</feature>
<dbReference type="EMBL" id="FRCL01000004">
    <property type="protein sequence ID" value="SHM41605.1"/>
    <property type="molecule type" value="Genomic_DNA"/>
</dbReference>